<proteinExistence type="predicted"/>
<sequence length="85" mass="10136">PVRNSPDSFFTYLGEYNDYAIYKTKEDKVTLSEVVFAFNSLKIKIYRQNGRHLYYIREPNMNIFLQCLNPVEMAVPKCITVKERY</sequence>
<reference evidence="1" key="2">
    <citation type="submission" date="2018-07" db="EMBL/GenBank/DDBJ databases">
        <authorList>
            <consortium name="NCBI Pathogen Detection Project"/>
        </authorList>
    </citation>
    <scope>NUCLEOTIDE SEQUENCE</scope>
    <source>
        <strain evidence="1">11-4642</strain>
    </source>
</reference>
<comment type="caution">
    <text evidence="1">The sequence shown here is derived from an EMBL/GenBank/DDBJ whole genome shotgun (WGS) entry which is preliminary data.</text>
</comment>
<organism evidence="1">
    <name type="scientific">Salmonella enterica subsp. enterica serovar Agona</name>
    <dbReference type="NCBI Taxonomy" id="58095"/>
    <lineage>
        <taxon>Bacteria</taxon>
        <taxon>Pseudomonadati</taxon>
        <taxon>Pseudomonadota</taxon>
        <taxon>Gammaproteobacteria</taxon>
        <taxon>Enterobacterales</taxon>
        <taxon>Enterobacteriaceae</taxon>
        <taxon>Salmonella</taxon>
    </lineage>
</organism>
<accession>A0A733TAS1</accession>
<evidence type="ECO:0008006" key="2">
    <source>
        <dbReference type="Google" id="ProtNLM"/>
    </source>
</evidence>
<gene>
    <name evidence="1" type="ORF">G4I51_004549</name>
</gene>
<protein>
    <recommendedName>
        <fullName evidence="2">Transmembrane regulator</fullName>
    </recommendedName>
</protein>
<feature type="non-terminal residue" evidence="1">
    <location>
        <position position="1"/>
    </location>
</feature>
<reference evidence="1" key="1">
    <citation type="journal article" date="2018" name="Genome Biol.">
        <title>SKESA: strategic k-mer extension for scrupulous assemblies.</title>
        <authorList>
            <person name="Souvorov A."/>
            <person name="Agarwala R."/>
            <person name="Lipman D.J."/>
        </authorList>
    </citation>
    <scope>NUCLEOTIDE SEQUENCE</scope>
    <source>
        <strain evidence="1">11-4642</strain>
    </source>
</reference>
<dbReference type="AlphaFoldDB" id="A0A733TAS1"/>
<evidence type="ECO:0000313" key="1">
    <source>
        <dbReference type="EMBL" id="HAE5975948.1"/>
    </source>
</evidence>
<name>A0A733TAS1_SALET</name>
<dbReference type="EMBL" id="DAASLH010000190">
    <property type="protein sequence ID" value="HAE5975948.1"/>
    <property type="molecule type" value="Genomic_DNA"/>
</dbReference>